<feature type="domain" description="TniQ" evidence="1">
    <location>
        <begin position="10"/>
        <end position="167"/>
    </location>
</feature>
<proteinExistence type="predicted"/>
<keyword evidence="3" id="KW-1185">Reference proteome</keyword>
<dbReference type="STRING" id="1288826.MSNKSG1_02424"/>
<comment type="caution">
    <text evidence="2">The sequence shown here is derived from an EMBL/GenBank/DDBJ whole genome shotgun (WGS) entry which is preliminary data.</text>
</comment>
<gene>
    <name evidence="2" type="ORF">MSNKSG1_02424</name>
</gene>
<dbReference type="Pfam" id="PF06527">
    <property type="entry name" value="TniQ"/>
    <property type="match status" value="1"/>
</dbReference>
<dbReference type="eggNOG" id="ENOG5033F4B">
    <property type="taxonomic scope" value="Bacteria"/>
</dbReference>
<name>M7DH99_9GAMM</name>
<reference evidence="2 3" key="1">
    <citation type="journal article" date="2013" name="Genome Announc.">
        <title>Genome Sequence of Hydrothermal Arsenic-Respiring Bacterium Marinobacter santoriniensis NKSG1T.</title>
        <authorList>
            <person name="Handley K.M."/>
            <person name="Upton M."/>
            <person name="Beatson S.A."/>
            <person name="Hery M."/>
            <person name="Lloyd J.R."/>
        </authorList>
    </citation>
    <scope>NUCLEOTIDE SEQUENCE [LARGE SCALE GENOMIC DNA]</scope>
    <source>
        <strain evidence="2 3">NKSG1</strain>
    </source>
</reference>
<evidence type="ECO:0000259" key="1">
    <source>
        <dbReference type="Pfam" id="PF06527"/>
    </source>
</evidence>
<dbReference type="AlphaFoldDB" id="M7DH99"/>
<organism evidence="2 3">
    <name type="scientific">Marinobacter santoriniensis NKSG1</name>
    <dbReference type="NCBI Taxonomy" id="1288826"/>
    <lineage>
        <taxon>Bacteria</taxon>
        <taxon>Pseudomonadati</taxon>
        <taxon>Pseudomonadota</taxon>
        <taxon>Gammaproteobacteria</taxon>
        <taxon>Pseudomonadales</taxon>
        <taxon>Marinobacteraceae</taxon>
        <taxon>Marinobacter</taxon>
    </lineage>
</organism>
<accession>M7DH99</accession>
<dbReference type="EMBL" id="APAT01000007">
    <property type="protein sequence ID" value="EMP57042.1"/>
    <property type="molecule type" value="Genomic_DNA"/>
</dbReference>
<sequence length="321" mass="36709">MERPNSMVSFFPVLMPDEHLFSIFARYHQIAGNATIDRTKAQLGLAAGPLKPQDVSNQTFHTALKTAATLLMQSLSKVARDHTLVPLLKLSLPSRIQDQLHTAWENDQSSIPAPNTLMNDRMLTFDKSWRFCNECIKTDTREVGFGYWHLSHQIPSIKRCKIHQAPLLSSGLKTLNDFQLPRDAHENTVQGSDNLMENRWECWLMELFASCQASGSWVGLEVLKATFENVWGVPKKPGWARTRRYEEIVGYVEDVAGIPLLETIFEFYQGDRLTYRGRARPNFIRATFESTDPKIRHPIYYLLPIWAAGLSPHPVEWSRGL</sequence>
<dbReference type="PATRIC" id="fig|1288826.3.peg.467"/>
<protein>
    <submittedName>
        <fullName evidence="2">Tn7-like transposition protein D</fullName>
    </submittedName>
</protein>
<dbReference type="Proteomes" id="UP000011960">
    <property type="component" value="Unassembled WGS sequence"/>
</dbReference>
<evidence type="ECO:0000313" key="2">
    <source>
        <dbReference type="EMBL" id="EMP57042.1"/>
    </source>
</evidence>
<evidence type="ECO:0000313" key="3">
    <source>
        <dbReference type="Proteomes" id="UP000011960"/>
    </source>
</evidence>
<dbReference type="InterPro" id="IPR009492">
    <property type="entry name" value="TniQ"/>
</dbReference>